<name>A0A5J5GGM2_9BACL</name>
<proteinExistence type="predicted"/>
<dbReference type="OrthoDB" id="2678351at2"/>
<sequence>MKIKSVEFALENCEVLSIDGKYIGNFQVRDLKKHITKHYNSIMHMTTCELFSIAISREANKEYNAFDVEEWKHNLFERLSARDICSVDLIYEDGTKDEFYVDWVGESEYKNEAQDSYVSKLGDLYIVISKEQTVKTCFGNWNIDDENGTSHMMFR</sequence>
<accession>A0A5J5GGM2</accession>
<keyword evidence="2" id="KW-1185">Reference proteome</keyword>
<evidence type="ECO:0000313" key="2">
    <source>
        <dbReference type="Proteomes" id="UP000367750"/>
    </source>
</evidence>
<dbReference type="EMBL" id="VYKK01000004">
    <property type="protein sequence ID" value="KAA9007295.1"/>
    <property type="molecule type" value="Genomic_DNA"/>
</dbReference>
<gene>
    <name evidence="1" type="ORF">F4V43_02070</name>
</gene>
<dbReference type="RefSeq" id="WP_150456585.1">
    <property type="nucleotide sequence ID" value="NZ_VYKK01000004.1"/>
</dbReference>
<comment type="caution">
    <text evidence="1">The sequence shown here is derived from an EMBL/GenBank/DDBJ whole genome shotgun (WGS) entry which is preliminary data.</text>
</comment>
<organism evidence="1 2">
    <name type="scientific">Paenibacillus spiritus</name>
    <dbReference type="NCBI Taxonomy" id="2496557"/>
    <lineage>
        <taxon>Bacteria</taxon>
        <taxon>Bacillati</taxon>
        <taxon>Bacillota</taxon>
        <taxon>Bacilli</taxon>
        <taxon>Bacillales</taxon>
        <taxon>Paenibacillaceae</taxon>
        <taxon>Paenibacillus</taxon>
    </lineage>
</organism>
<dbReference type="AlphaFoldDB" id="A0A5J5GGM2"/>
<reference evidence="1 2" key="1">
    <citation type="submission" date="2019-09" db="EMBL/GenBank/DDBJ databases">
        <title>Bacillus ochoae sp. nov., Paenibacillus whitsoniae sp. nov., Paenibacillus spiritus sp. nov. Isolated from the Mars Exploration Rover during spacecraft assembly.</title>
        <authorList>
            <person name="Seuylemezian A."/>
            <person name="Vaishampayan P."/>
        </authorList>
    </citation>
    <scope>NUCLEOTIDE SEQUENCE [LARGE SCALE GENOMIC DNA]</scope>
    <source>
        <strain evidence="1 2">MER_111</strain>
    </source>
</reference>
<dbReference type="Proteomes" id="UP000367750">
    <property type="component" value="Unassembled WGS sequence"/>
</dbReference>
<evidence type="ECO:0000313" key="1">
    <source>
        <dbReference type="EMBL" id="KAA9007295.1"/>
    </source>
</evidence>
<protein>
    <submittedName>
        <fullName evidence="1">Uncharacterized protein</fullName>
    </submittedName>
</protein>